<evidence type="ECO:0000313" key="2">
    <source>
        <dbReference type="Proteomes" id="UP000789920"/>
    </source>
</evidence>
<protein>
    <submittedName>
        <fullName evidence="1">16076_t:CDS:1</fullName>
    </submittedName>
</protein>
<evidence type="ECO:0000313" key="1">
    <source>
        <dbReference type="EMBL" id="CAG8782475.1"/>
    </source>
</evidence>
<sequence length="372" mass="43077">PLPHKTSKKFFLYNIAGINSISTHPNKNYDGINLSIVNLDSAGNVTLKVSAPNDRITKIVLWAEIMINETEQHIGSFLPIVGHAFFSGCDGKPKSTITDYDDFKISSNIVYVWSAPQGTTIYMNDPRVQSKRELPKRSQRFIENNNYHHRKGYSLTHNKHRTSEQHEEYCRHHHNERSCHSKLDKHRILEKYCRHHPDKHNCHKMLDKHRTLEKYCRHHPDKHSCHKMLDKHRTLEKYCRHHHDKHKCHNELDKHRIIEKYCRHHPDEHKCRKLENHQSDGSSSTPKVVAFYFKGAAFLESNPVNVTVFSSDIMFISGDIPPYNNSSNEISNSGIENIEDNSSISSSASSFISFKSFGLNLALLLLLVGFLQ</sequence>
<organism evidence="1 2">
    <name type="scientific">Racocetra persica</name>
    <dbReference type="NCBI Taxonomy" id="160502"/>
    <lineage>
        <taxon>Eukaryota</taxon>
        <taxon>Fungi</taxon>
        <taxon>Fungi incertae sedis</taxon>
        <taxon>Mucoromycota</taxon>
        <taxon>Glomeromycotina</taxon>
        <taxon>Glomeromycetes</taxon>
        <taxon>Diversisporales</taxon>
        <taxon>Gigasporaceae</taxon>
        <taxon>Racocetra</taxon>
    </lineage>
</organism>
<comment type="caution">
    <text evidence="1">The sequence shown here is derived from an EMBL/GenBank/DDBJ whole genome shotgun (WGS) entry which is preliminary data.</text>
</comment>
<proteinExistence type="predicted"/>
<feature type="non-terminal residue" evidence="1">
    <location>
        <position position="1"/>
    </location>
</feature>
<dbReference type="Proteomes" id="UP000789920">
    <property type="component" value="Unassembled WGS sequence"/>
</dbReference>
<name>A0ACA9R9K8_9GLOM</name>
<keyword evidence="2" id="KW-1185">Reference proteome</keyword>
<dbReference type="EMBL" id="CAJVQC010046106">
    <property type="protein sequence ID" value="CAG8782475.1"/>
    <property type="molecule type" value="Genomic_DNA"/>
</dbReference>
<reference evidence="1" key="1">
    <citation type="submission" date="2021-06" db="EMBL/GenBank/DDBJ databases">
        <authorList>
            <person name="Kallberg Y."/>
            <person name="Tangrot J."/>
            <person name="Rosling A."/>
        </authorList>
    </citation>
    <scope>NUCLEOTIDE SEQUENCE</scope>
    <source>
        <strain evidence="1">MA461A</strain>
    </source>
</reference>
<accession>A0ACA9R9K8</accession>
<gene>
    <name evidence="1" type="ORF">RPERSI_LOCUS17802</name>
</gene>